<protein>
    <recommendedName>
        <fullName evidence="6">Deoxyuridine 5'-triphosphate nucleotidohydrolase</fullName>
        <shortName evidence="6">dUTPase</shortName>
        <ecNumber evidence="6">3.6.1.23</ecNumber>
    </recommendedName>
    <alternativeName>
        <fullName evidence="6">dUTP pyrophosphatase</fullName>
    </alternativeName>
</protein>
<dbReference type="NCBIfam" id="TIGR00576">
    <property type="entry name" value="dut"/>
    <property type="match status" value="1"/>
</dbReference>
<feature type="compositionally biased region" description="Basic and acidic residues" evidence="7">
    <location>
        <begin position="143"/>
        <end position="156"/>
    </location>
</feature>
<feature type="region of interest" description="Disordered" evidence="7">
    <location>
        <begin position="133"/>
        <end position="164"/>
    </location>
</feature>
<dbReference type="SUPFAM" id="SSF51283">
    <property type="entry name" value="dUTPase-like"/>
    <property type="match status" value="1"/>
</dbReference>
<keyword evidence="5 6" id="KW-0546">Nucleotide metabolism</keyword>
<accession>A0AAD9FUU9</accession>
<evidence type="ECO:0000256" key="2">
    <source>
        <dbReference type="ARBA" id="ARBA00006581"/>
    </source>
</evidence>
<gene>
    <name evidence="9" type="ORF">DB88DRAFT_435147</name>
</gene>
<dbReference type="PANTHER" id="PTHR11241">
    <property type="entry name" value="DEOXYURIDINE 5'-TRIPHOSPHATE NUCLEOTIDOHYDROLASE"/>
    <property type="match status" value="1"/>
</dbReference>
<evidence type="ECO:0000256" key="1">
    <source>
        <dbReference type="ARBA" id="ARBA00005142"/>
    </source>
</evidence>
<dbReference type="Pfam" id="PF00692">
    <property type="entry name" value="dUTPase"/>
    <property type="match status" value="1"/>
</dbReference>
<evidence type="ECO:0000256" key="7">
    <source>
        <dbReference type="SAM" id="MobiDB-lite"/>
    </source>
</evidence>
<dbReference type="InterPro" id="IPR036157">
    <property type="entry name" value="dUTPase-like_sf"/>
</dbReference>
<feature type="domain" description="dUTPase-like" evidence="8">
    <location>
        <begin position="10"/>
        <end position="137"/>
    </location>
</feature>
<evidence type="ECO:0000256" key="6">
    <source>
        <dbReference type="RuleBase" id="RU367024"/>
    </source>
</evidence>
<comment type="pathway">
    <text evidence="1 6">Pyrimidine metabolism; dUMP biosynthesis; dUMP from dCTP (dUTP route): step 2/2.</text>
</comment>
<comment type="similarity">
    <text evidence="2 6">Belongs to the dUTPase family.</text>
</comment>
<keyword evidence="10" id="KW-1185">Reference proteome</keyword>
<dbReference type="InterPro" id="IPR008181">
    <property type="entry name" value="dUTPase"/>
</dbReference>
<dbReference type="CDD" id="cd07557">
    <property type="entry name" value="trimeric_dUTPase"/>
    <property type="match status" value="1"/>
</dbReference>
<name>A0AAD9FUU9_PAPLA</name>
<dbReference type="EMBL" id="JAODAN010000002">
    <property type="protein sequence ID" value="KAK1926701.1"/>
    <property type="molecule type" value="Genomic_DNA"/>
</dbReference>
<dbReference type="PANTHER" id="PTHR11241:SF0">
    <property type="entry name" value="DEOXYURIDINE 5'-TRIPHOSPHATE NUCLEOTIDOHYDROLASE"/>
    <property type="match status" value="1"/>
</dbReference>
<dbReference type="NCBIfam" id="NF001862">
    <property type="entry name" value="PRK00601.1"/>
    <property type="match status" value="1"/>
</dbReference>
<dbReference type="AlphaFoldDB" id="A0AAD9FUU9"/>
<reference evidence="9" key="1">
    <citation type="submission" date="2023-02" db="EMBL/GenBank/DDBJ databases">
        <title>Identification and recombinant expression of a fungal hydrolase from Papiliotrema laurentii that hydrolyzes apple cutin and clears colloidal polyester polyurethane.</title>
        <authorList>
            <consortium name="DOE Joint Genome Institute"/>
            <person name="Roman V.A."/>
            <person name="Bojanowski C."/>
            <person name="Crable B.R."/>
            <person name="Wagner D.N."/>
            <person name="Hung C.S."/>
            <person name="Nadeau L.J."/>
            <person name="Schratz L."/>
            <person name="Haridas S."/>
            <person name="Pangilinan J."/>
            <person name="Lipzen A."/>
            <person name="Na H."/>
            <person name="Yan M."/>
            <person name="Ng V."/>
            <person name="Grigoriev I.V."/>
            <person name="Spatafora J.W."/>
            <person name="Barlow D."/>
            <person name="Biffinger J."/>
            <person name="Kelley-Loughnane N."/>
            <person name="Varaljay V.A."/>
            <person name="Crookes-Goodson W.J."/>
        </authorList>
    </citation>
    <scope>NUCLEOTIDE SEQUENCE</scope>
    <source>
        <strain evidence="9">5307AH</strain>
    </source>
</reference>
<dbReference type="GO" id="GO:0004170">
    <property type="term" value="F:dUTP diphosphatase activity"/>
    <property type="evidence" value="ECO:0007669"/>
    <property type="project" value="UniProtKB-UniRule"/>
</dbReference>
<dbReference type="GO" id="GO:0046081">
    <property type="term" value="P:dUTP catabolic process"/>
    <property type="evidence" value="ECO:0007669"/>
    <property type="project" value="UniProtKB-UniRule"/>
</dbReference>
<proteinExistence type="inferred from homology"/>
<comment type="cofactor">
    <cofactor evidence="6">
        <name>Mg(2+)</name>
        <dbReference type="ChEBI" id="CHEBI:18420"/>
    </cofactor>
</comment>
<organism evidence="9 10">
    <name type="scientific">Papiliotrema laurentii</name>
    <name type="common">Cryptococcus laurentii</name>
    <dbReference type="NCBI Taxonomy" id="5418"/>
    <lineage>
        <taxon>Eukaryota</taxon>
        <taxon>Fungi</taxon>
        <taxon>Dikarya</taxon>
        <taxon>Basidiomycota</taxon>
        <taxon>Agaricomycotina</taxon>
        <taxon>Tremellomycetes</taxon>
        <taxon>Tremellales</taxon>
        <taxon>Rhynchogastremaceae</taxon>
        <taxon>Papiliotrema</taxon>
    </lineage>
</organism>
<evidence type="ECO:0000259" key="8">
    <source>
        <dbReference type="Pfam" id="PF00692"/>
    </source>
</evidence>
<evidence type="ECO:0000313" key="9">
    <source>
        <dbReference type="EMBL" id="KAK1926701.1"/>
    </source>
</evidence>
<comment type="caution">
    <text evidence="9">The sequence shown here is derived from an EMBL/GenBank/DDBJ whole genome shotgun (WGS) entry which is preliminary data.</text>
</comment>
<evidence type="ECO:0000256" key="4">
    <source>
        <dbReference type="ARBA" id="ARBA00022801"/>
    </source>
</evidence>
<dbReference type="GO" id="GO:0000287">
    <property type="term" value="F:magnesium ion binding"/>
    <property type="evidence" value="ECO:0007669"/>
    <property type="project" value="UniProtKB-UniRule"/>
</dbReference>
<comment type="function">
    <text evidence="6">Involved in nucleotide metabolism via production of dUMP, the immediate precursor of thymidine nucleotides, and decreases the intracellular concentration of dUTP so that uracil cannot be incorporated into DNA.</text>
</comment>
<keyword evidence="6" id="KW-0479">Metal-binding</keyword>
<comment type="catalytic activity">
    <reaction evidence="6">
        <text>dUTP + H2O = dUMP + diphosphate + H(+)</text>
        <dbReference type="Rhea" id="RHEA:10248"/>
        <dbReference type="ChEBI" id="CHEBI:15377"/>
        <dbReference type="ChEBI" id="CHEBI:15378"/>
        <dbReference type="ChEBI" id="CHEBI:33019"/>
        <dbReference type="ChEBI" id="CHEBI:61555"/>
        <dbReference type="ChEBI" id="CHEBI:246422"/>
        <dbReference type="EC" id="3.6.1.23"/>
    </reaction>
</comment>
<evidence type="ECO:0000256" key="5">
    <source>
        <dbReference type="ARBA" id="ARBA00023080"/>
    </source>
</evidence>
<feature type="non-terminal residue" evidence="9">
    <location>
        <position position="1"/>
    </location>
</feature>
<dbReference type="Gene3D" id="2.70.40.10">
    <property type="match status" value="1"/>
</dbReference>
<keyword evidence="6" id="KW-0460">Magnesium</keyword>
<evidence type="ECO:0000313" key="10">
    <source>
        <dbReference type="Proteomes" id="UP001182556"/>
    </source>
</evidence>
<comment type="subunit">
    <text evidence="3 6">Homotrimer.</text>
</comment>
<evidence type="ECO:0000256" key="3">
    <source>
        <dbReference type="ARBA" id="ARBA00011233"/>
    </source>
</evidence>
<dbReference type="Proteomes" id="UP001182556">
    <property type="component" value="Unassembled WGS sequence"/>
</dbReference>
<dbReference type="GO" id="GO:0006226">
    <property type="term" value="P:dUMP biosynthetic process"/>
    <property type="evidence" value="ECO:0007669"/>
    <property type="project" value="UniProtKB-UniRule"/>
</dbReference>
<dbReference type="InterPro" id="IPR033704">
    <property type="entry name" value="dUTPase_trimeric"/>
</dbReference>
<keyword evidence="4 6" id="KW-0378">Hydrolase</keyword>
<sequence length="164" mass="17269">LQIKLLTHTAKLPVQGSETAAGLDLHASSPKTIPARGKALVETGLSLAIPAGHYGRVAPRSGLAAKFGVETGAGVIDSDYRGPLMVLLFNHSDSDFEIKEGDRIAQLILERISIPVIRQVETLDETVRGAGGFGSTGGFTEPPNKKLKVENGEVKIDSNGTKAE</sequence>
<dbReference type="EC" id="3.6.1.23" evidence="6"/>
<dbReference type="InterPro" id="IPR029054">
    <property type="entry name" value="dUTPase-like"/>
</dbReference>